<dbReference type="Pfam" id="PF13041">
    <property type="entry name" value="PPR_2"/>
    <property type="match status" value="3"/>
</dbReference>
<feature type="non-terminal residue" evidence="3">
    <location>
        <position position="1"/>
    </location>
</feature>
<dbReference type="Gene3D" id="1.25.40.10">
    <property type="entry name" value="Tetratricopeptide repeat domain"/>
    <property type="match status" value="3"/>
</dbReference>
<evidence type="ECO:0000256" key="1">
    <source>
        <dbReference type="ARBA" id="ARBA00022737"/>
    </source>
</evidence>
<dbReference type="PANTHER" id="PTHR24015">
    <property type="entry name" value="OS07G0578800 PROTEIN-RELATED"/>
    <property type="match status" value="1"/>
</dbReference>
<dbReference type="PANTHER" id="PTHR24015:SF548">
    <property type="entry name" value="OS08G0340900 PROTEIN"/>
    <property type="match status" value="1"/>
</dbReference>
<name>D8SB24_SELML</name>
<dbReference type="InterPro" id="IPR002885">
    <property type="entry name" value="PPR_rpt"/>
</dbReference>
<evidence type="ECO:0000313" key="4">
    <source>
        <dbReference type="Proteomes" id="UP000001514"/>
    </source>
</evidence>
<evidence type="ECO:0000256" key="2">
    <source>
        <dbReference type="PROSITE-ProRule" id="PRU00708"/>
    </source>
</evidence>
<dbReference type="EMBL" id="GL377610">
    <property type="protein sequence ID" value="EFJ18319.1"/>
    <property type="molecule type" value="Genomic_DNA"/>
</dbReference>
<keyword evidence="4" id="KW-1185">Reference proteome</keyword>
<evidence type="ECO:0008006" key="5">
    <source>
        <dbReference type="Google" id="ProtNLM"/>
    </source>
</evidence>
<dbReference type="STRING" id="88036.D8SB24"/>
<evidence type="ECO:0000313" key="3">
    <source>
        <dbReference type="EMBL" id="EFJ18319.1"/>
    </source>
</evidence>
<dbReference type="SUPFAM" id="SSF48452">
    <property type="entry name" value="TPR-like"/>
    <property type="match status" value="1"/>
</dbReference>
<dbReference type="KEGG" id="smo:SELMODRAFT_113147"/>
<dbReference type="AlphaFoldDB" id="D8SB24"/>
<dbReference type="eggNOG" id="KOG4197">
    <property type="taxonomic scope" value="Eukaryota"/>
</dbReference>
<feature type="repeat" description="PPR" evidence="2">
    <location>
        <begin position="50"/>
        <end position="84"/>
    </location>
</feature>
<organism evidence="4">
    <name type="scientific">Selaginella moellendorffii</name>
    <name type="common">Spikemoss</name>
    <dbReference type="NCBI Taxonomy" id="88036"/>
    <lineage>
        <taxon>Eukaryota</taxon>
        <taxon>Viridiplantae</taxon>
        <taxon>Streptophyta</taxon>
        <taxon>Embryophyta</taxon>
        <taxon>Tracheophyta</taxon>
        <taxon>Lycopodiopsida</taxon>
        <taxon>Selaginellales</taxon>
        <taxon>Selaginellaceae</taxon>
        <taxon>Selaginella</taxon>
    </lineage>
</organism>
<accession>D8SB24</accession>
<dbReference type="InParanoid" id="D8SB24"/>
<dbReference type="Gramene" id="EFJ18319">
    <property type="protein sequence ID" value="EFJ18319"/>
    <property type="gene ID" value="SELMODRAFT_113147"/>
</dbReference>
<dbReference type="GO" id="GO:0009451">
    <property type="term" value="P:RNA modification"/>
    <property type="evidence" value="ECO:0000318"/>
    <property type="project" value="GO_Central"/>
</dbReference>
<reference evidence="3 4" key="1">
    <citation type="journal article" date="2011" name="Science">
        <title>The Selaginella genome identifies genetic changes associated with the evolution of vascular plants.</title>
        <authorList>
            <person name="Banks J.A."/>
            <person name="Nishiyama T."/>
            <person name="Hasebe M."/>
            <person name="Bowman J.L."/>
            <person name="Gribskov M."/>
            <person name="dePamphilis C."/>
            <person name="Albert V.A."/>
            <person name="Aono N."/>
            <person name="Aoyama T."/>
            <person name="Ambrose B.A."/>
            <person name="Ashton N.W."/>
            <person name="Axtell M.J."/>
            <person name="Barker E."/>
            <person name="Barker M.S."/>
            <person name="Bennetzen J.L."/>
            <person name="Bonawitz N.D."/>
            <person name="Chapple C."/>
            <person name="Cheng C."/>
            <person name="Correa L.G."/>
            <person name="Dacre M."/>
            <person name="DeBarry J."/>
            <person name="Dreyer I."/>
            <person name="Elias M."/>
            <person name="Engstrom E.M."/>
            <person name="Estelle M."/>
            <person name="Feng L."/>
            <person name="Finet C."/>
            <person name="Floyd S.K."/>
            <person name="Frommer W.B."/>
            <person name="Fujita T."/>
            <person name="Gramzow L."/>
            <person name="Gutensohn M."/>
            <person name="Harholt J."/>
            <person name="Hattori M."/>
            <person name="Heyl A."/>
            <person name="Hirai T."/>
            <person name="Hiwatashi Y."/>
            <person name="Ishikawa M."/>
            <person name="Iwata M."/>
            <person name="Karol K.G."/>
            <person name="Koehler B."/>
            <person name="Kolukisaoglu U."/>
            <person name="Kubo M."/>
            <person name="Kurata T."/>
            <person name="Lalonde S."/>
            <person name="Li K."/>
            <person name="Li Y."/>
            <person name="Litt A."/>
            <person name="Lyons E."/>
            <person name="Manning G."/>
            <person name="Maruyama T."/>
            <person name="Michael T.P."/>
            <person name="Mikami K."/>
            <person name="Miyazaki S."/>
            <person name="Morinaga S."/>
            <person name="Murata T."/>
            <person name="Mueller-Roeber B."/>
            <person name="Nelson D.R."/>
            <person name="Obara M."/>
            <person name="Oguri Y."/>
            <person name="Olmstead R.G."/>
            <person name="Onodera N."/>
            <person name="Petersen B.L."/>
            <person name="Pils B."/>
            <person name="Prigge M."/>
            <person name="Rensing S.A."/>
            <person name="Riano-Pachon D.M."/>
            <person name="Roberts A.W."/>
            <person name="Sato Y."/>
            <person name="Scheller H.V."/>
            <person name="Schulz B."/>
            <person name="Schulz C."/>
            <person name="Shakirov E.V."/>
            <person name="Shibagaki N."/>
            <person name="Shinohara N."/>
            <person name="Shippen D.E."/>
            <person name="Soerensen I."/>
            <person name="Sotooka R."/>
            <person name="Sugimoto N."/>
            <person name="Sugita M."/>
            <person name="Sumikawa N."/>
            <person name="Tanurdzic M."/>
            <person name="Theissen G."/>
            <person name="Ulvskov P."/>
            <person name="Wakazuki S."/>
            <person name="Weng J.K."/>
            <person name="Willats W.W."/>
            <person name="Wipf D."/>
            <person name="Wolf P.G."/>
            <person name="Yang L."/>
            <person name="Zimmer A.D."/>
            <person name="Zhu Q."/>
            <person name="Mitros T."/>
            <person name="Hellsten U."/>
            <person name="Loque D."/>
            <person name="Otillar R."/>
            <person name="Salamov A."/>
            <person name="Schmutz J."/>
            <person name="Shapiro H."/>
            <person name="Lindquist E."/>
            <person name="Lucas S."/>
            <person name="Rokhsar D."/>
            <person name="Grigoriev I.V."/>
        </authorList>
    </citation>
    <scope>NUCLEOTIDE SEQUENCE [LARGE SCALE GENOMIC DNA]</scope>
</reference>
<dbReference type="NCBIfam" id="TIGR00756">
    <property type="entry name" value="PPR"/>
    <property type="match status" value="2"/>
</dbReference>
<keyword evidence="1" id="KW-0677">Repeat</keyword>
<dbReference type="InterPro" id="IPR011990">
    <property type="entry name" value="TPR-like_helical_dom_sf"/>
</dbReference>
<feature type="repeat" description="PPR" evidence="2">
    <location>
        <begin position="148"/>
        <end position="182"/>
    </location>
</feature>
<dbReference type="GO" id="GO:0003723">
    <property type="term" value="F:RNA binding"/>
    <property type="evidence" value="ECO:0007669"/>
    <property type="project" value="InterPro"/>
</dbReference>
<dbReference type="HOGENOM" id="CLU_002706_0_0_1"/>
<sequence>LREAQELHAKAIHHRLELDAFLGKNIVKMYLKCGSVMDASKTLQEMVEPDVILWTETIAEHTKRGMAKEALRIFQTMQLNGVAPNKITFLAALNACSRLEDLGDIHDKIVQGGAESNPMVATTIIHRYSKFSSSGKARQVFDKVRDPDVFVYNVMVAAYAKDGLHEESLGLFQRMQMEGITPDKITFLAMLDSCQDERALKTGFLVHRMIEETGLGSAMIDISTGLISMYSKCGDLEAAKAVFQKAMEERSVITWSSIIAAYAHHNRVSQALELFEEMQQSGFAPSPVTFLSVLSACSHRGLLYRAITYFASMIQDYGLTPLGQHYGCVVDLFGRSGEVGDAEELVERMPVEPDQEAWMALLRACRERDDAVRVGLHAGERVLELDPGWESGYVVLSSVYAP</sequence>
<dbReference type="FunFam" id="1.25.40.10:FF:000090">
    <property type="entry name" value="Pentatricopeptide repeat-containing protein, chloroplastic"/>
    <property type="match status" value="1"/>
</dbReference>
<protein>
    <recommendedName>
        <fullName evidence="5">Pentacotripeptide-repeat region of PRORP domain-containing protein</fullName>
    </recommendedName>
</protein>
<dbReference type="InterPro" id="IPR046960">
    <property type="entry name" value="PPR_At4g14850-like_plant"/>
</dbReference>
<proteinExistence type="predicted"/>
<dbReference type="Proteomes" id="UP000001514">
    <property type="component" value="Unassembled WGS sequence"/>
</dbReference>
<feature type="repeat" description="PPR" evidence="2">
    <location>
        <begin position="251"/>
        <end position="285"/>
    </location>
</feature>
<dbReference type="Pfam" id="PF01535">
    <property type="entry name" value="PPR"/>
    <property type="match status" value="2"/>
</dbReference>
<dbReference type="PROSITE" id="PS51375">
    <property type="entry name" value="PPR"/>
    <property type="match status" value="3"/>
</dbReference>
<gene>
    <name evidence="3" type="ORF">SELMODRAFT_113147</name>
</gene>